<dbReference type="AlphaFoldDB" id="A0A6S7KW58"/>
<dbReference type="EMBL" id="CACRXK020049088">
    <property type="protein sequence ID" value="CAB4046280.1"/>
    <property type="molecule type" value="Genomic_DNA"/>
</dbReference>
<evidence type="ECO:0000256" key="1">
    <source>
        <dbReference type="SAM" id="MobiDB-lite"/>
    </source>
</evidence>
<comment type="caution">
    <text evidence="2">The sequence shown here is derived from an EMBL/GenBank/DDBJ whole genome shotgun (WGS) entry which is preliminary data.</text>
</comment>
<proteinExistence type="predicted"/>
<feature type="region of interest" description="Disordered" evidence="1">
    <location>
        <begin position="42"/>
        <end position="84"/>
    </location>
</feature>
<sequence>MGLMTSHFVAWKGYALPLIGMITGTEPYARMGFPLAERSPESTAGRLFSSGRTGINVNGDPESTMNFPATKGLEPDVPLNAKQV</sequence>
<evidence type="ECO:0000313" key="3">
    <source>
        <dbReference type="Proteomes" id="UP001152795"/>
    </source>
</evidence>
<name>A0A6S7KW58_PARCT</name>
<gene>
    <name evidence="2" type="ORF">PACLA_8A086629</name>
</gene>
<feature type="compositionally biased region" description="Polar residues" evidence="1">
    <location>
        <begin position="50"/>
        <end position="67"/>
    </location>
</feature>
<protein>
    <submittedName>
        <fullName evidence="2">Uncharacterized protein</fullName>
    </submittedName>
</protein>
<organism evidence="2 3">
    <name type="scientific">Paramuricea clavata</name>
    <name type="common">Red gorgonian</name>
    <name type="synonym">Violescent sea-whip</name>
    <dbReference type="NCBI Taxonomy" id="317549"/>
    <lineage>
        <taxon>Eukaryota</taxon>
        <taxon>Metazoa</taxon>
        <taxon>Cnidaria</taxon>
        <taxon>Anthozoa</taxon>
        <taxon>Octocorallia</taxon>
        <taxon>Malacalcyonacea</taxon>
        <taxon>Plexauridae</taxon>
        <taxon>Paramuricea</taxon>
    </lineage>
</organism>
<reference evidence="2" key="1">
    <citation type="submission" date="2020-04" db="EMBL/GenBank/DDBJ databases">
        <authorList>
            <person name="Alioto T."/>
            <person name="Alioto T."/>
            <person name="Gomez Garrido J."/>
        </authorList>
    </citation>
    <scope>NUCLEOTIDE SEQUENCE</scope>
    <source>
        <strain evidence="2">A484AB</strain>
    </source>
</reference>
<keyword evidence="3" id="KW-1185">Reference proteome</keyword>
<accession>A0A6S7KW58</accession>
<dbReference type="Proteomes" id="UP001152795">
    <property type="component" value="Unassembled WGS sequence"/>
</dbReference>
<evidence type="ECO:0000313" key="2">
    <source>
        <dbReference type="EMBL" id="CAB4046280.1"/>
    </source>
</evidence>